<sequence>MPERDRRRPTPVEYLTSRLRQLPQVFPPRTISFDDIVKRGEDSELLDEGRPPILVHDDSFDEVDSFELARATSVADFFLPSSFNRTIHLQQGSASILDHGSIVDLILDANSTVVISPYVDVVTVRDADRDVTVWHHPTTVVLPGDGVDIHPTVYGDEANFNGHRIDPDNLTQLKRARFAVADGVQRAAVGEDGFDPKNMQNSKAW</sequence>
<organism evidence="1 2">
    <name type="scientific">Candidatus Roizmanbacteria bacterium RIFCSPLOWO2_01_FULL_40_42</name>
    <dbReference type="NCBI Taxonomy" id="1802066"/>
    <lineage>
        <taxon>Bacteria</taxon>
        <taxon>Candidatus Roizmaniibacteriota</taxon>
    </lineage>
</organism>
<comment type="caution">
    <text evidence="1">The sequence shown here is derived from an EMBL/GenBank/DDBJ whole genome shotgun (WGS) entry which is preliminary data.</text>
</comment>
<gene>
    <name evidence="1" type="ORF">A3B50_00155</name>
</gene>
<reference evidence="1 2" key="1">
    <citation type="journal article" date="2016" name="Nat. Commun.">
        <title>Thousands of microbial genomes shed light on interconnected biogeochemical processes in an aquifer system.</title>
        <authorList>
            <person name="Anantharaman K."/>
            <person name="Brown C.T."/>
            <person name="Hug L.A."/>
            <person name="Sharon I."/>
            <person name="Castelle C.J."/>
            <person name="Probst A.J."/>
            <person name="Thomas B.C."/>
            <person name="Singh A."/>
            <person name="Wilkins M.J."/>
            <person name="Karaoz U."/>
            <person name="Brodie E.L."/>
            <person name="Williams K.H."/>
            <person name="Hubbard S.S."/>
            <person name="Banfield J.F."/>
        </authorList>
    </citation>
    <scope>NUCLEOTIDE SEQUENCE [LARGE SCALE GENOMIC DNA]</scope>
</reference>
<accession>A0A1F7J3K6</accession>
<dbReference type="AlphaFoldDB" id="A0A1F7J3K6"/>
<evidence type="ECO:0000313" key="1">
    <source>
        <dbReference type="EMBL" id="OGK50185.1"/>
    </source>
</evidence>
<dbReference type="EMBL" id="MGAQ01000020">
    <property type="protein sequence ID" value="OGK50185.1"/>
    <property type="molecule type" value="Genomic_DNA"/>
</dbReference>
<name>A0A1F7J3K6_9BACT</name>
<protein>
    <submittedName>
        <fullName evidence="1">Uncharacterized protein</fullName>
    </submittedName>
</protein>
<evidence type="ECO:0000313" key="2">
    <source>
        <dbReference type="Proteomes" id="UP000178558"/>
    </source>
</evidence>
<dbReference type="Proteomes" id="UP000178558">
    <property type="component" value="Unassembled WGS sequence"/>
</dbReference>
<proteinExistence type="predicted"/>